<evidence type="ECO:0000256" key="1">
    <source>
        <dbReference type="ARBA" id="ARBA00022481"/>
    </source>
</evidence>
<dbReference type="SUPFAM" id="SSF54523">
    <property type="entry name" value="Pili subunits"/>
    <property type="match status" value="1"/>
</dbReference>
<protein>
    <submittedName>
        <fullName evidence="3">Prepilin-type N-terminal cleavage/methylation domain-containing protein</fullName>
    </submittedName>
</protein>
<keyword evidence="2" id="KW-0812">Transmembrane</keyword>
<keyword evidence="2" id="KW-0472">Membrane</keyword>
<keyword evidence="4" id="KW-1185">Reference proteome</keyword>
<proteinExistence type="predicted"/>
<dbReference type="PROSITE" id="PS00409">
    <property type="entry name" value="PROKAR_NTER_METHYL"/>
    <property type="match status" value="1"/>
</dbReference>
<dbReference type="RefSeq" id="WP_155476478.1">
    <property type="nucleotide sequence ID" value="NZ_WNKU01000010.1"/>
</dbReference>
<dbReference type="GO" id="GO:0015628">
    <property type="term" value="P:protein secretion by the type II secretion system"/>
    <property type="evidence" value="ECO:0007669"/>
    <property type="project" value="InterPro"/>
</dbReference>
<keyword evidence="1" id="KW-0488">Methylation</keyword>
<reference evidence="3 4" key="1">
    <citation type="submission" date="2019-11" db="EMBL/GenBank/DDBJ databases">
        <title>Whole-genome sequence of a the green, strictly anaerobic photosynthetic bacterium Heliobacillus mobilis DSM 6151.</title>
        <authorList>
            <person name="Kyndt J.A."/>
            <person name="Meyer T.E."/>
        </authorList>
    </citation>
    <scope>NUCLEOTIDE SEQUENCE [LARGE SCALE GENOMIC DNA]</scope>
    <source>
        <strain evidence="3 4">DSM 6151</strain>
    </source>
</reference>
<dbReference type="AlphaFoldDB" id="A0A6I3SL20"/>
<dbReference type="InterPro" id="IPR045584">
    <property type="entry name" value="Pilin-like"/>
</dbReference>
<dbReference type="EMBL" id="WNKU01000010">
    <property type="protein sequence ID" value="MTV49382.1"/>
    <property type="molecule type" value="Genomic_DNA"/>
</dbReference>
<gene>
    <name evidence="3" type="ORF">GJ688_10370</name>
</gene>
<comment type="caution">
    <text evidence="3">The sequence shown here is derived from an EMBL/GenBank/DDBJ whole genome shotgun (WGS) entry which is preliminary data.</text>
</comment>
<accession>A0A6I3SL20</accession>
<evidence type="ECO:0000313" key="4">
    <source>
        <dbReference type="Proteomes" id="UP000430670"/>
    </source>
</evidence>
<evidence type="ECO:0000256" key="2">
    <source>
        <dbReference type="SAM" id="Phobius"/>
    </source>
</evidence>
<sequence>MFNAVNKALKNKKGFTLVELMVVVAIIGILAAVAVPMFGNVTDDARDKAALADHNVVVGAVQMYQAGHSGALPTDAADITPFIKGNVLPTTTTFAYASASGVTIKTTSTSTAATVTTSVIK</sequence>
<dbReference type="Gene3D" id="3.30.700.10">
    <property type="entry name" value="Glycoprotein, Type 4 Pilin"/>
    <property type="match status" value="1"/>
</dbReference>
<dbReference type="PRINTS" id="PR00813">
    <property type="entry name" value="BCTERIALGSPG"/>
</dbReference>
<dbReference type="Proteomes" id="UP000430670">
    <property type="component" value="Unassembled WGS sequence"/>
</dbReference>
<feature type="transmembrane region" description="Helical" evidence="2">
    <location>
        <begin position="20"/>
        <end position="38"/>
    </location>
</feature>
<dbReference type="InterPro" id="IPR012902">
    <property type="entry name" value="N_methyl_site"/>
</dbReference>
<organism evidence="3 4">
    <name type="scientific">Heliobacterium mobile</name>
    <name type="common">Heliobacillus mobilis</name>
    <dbReference type="NCBI Taxonomy" id="28064"/>
    <lineage>
        <taxon>Bacteria</taxon>
        <taxon>Bacillati</taxon>
        <taxon>Bacillota</taxon>
        <taxon>Clostridia</taxon>
        <taxon>Eubacteriales</taxon>
        <taxon>Heliobacteriaceae</taxon>
        <taxon>Heliobacterium</taxon>
    </lineage>
</organism>
<keyword evidence="2" id="KW-1133">Transmembrane helix</keyword>
<dbReference type="OrthoDB" id="1819208at2"/>
<dbReference type="GO" id="GO:0015627">
    <property type="term" value="C:type II protein secretion system complex"/>
    <property type="evidence" value="ECO:0007669"/>
    <property type="project" value="InterPro"/>
</dbReference>
<evidence type="ECO:0000313" key="3">
    <source>
        <dbReference type="EMBL" id="MTV49382.1"/>
    </source>
</evidence>
<name>A0A6I3SL20_HELMO</name>
<dbReference type="NCBIfam" id="TIGR02532">
    <property type="entry name" value="IV_pilin_GFxxxE"/>
    <property type="match status" value="1"/>
</dbReference>
<dbReference type="InterPro" id="IPR000983">
    <property type="entry name" value="Bac_GSPG_pilin"/>
</dbReference>
<dbReference type="Pfam" id="PF07963">
    <property type="entry name" value="N_methyl"/>
    <property type="match status" value="1"/>
</dbReference>
<dbReference type="PANTHER" id="PTHR30093">
    <property type="entry name" value="GENERAL SECRETION PATHWAY PROTEIN G"/>
    <property type="match status" value="1"/>
</dbReference>